<feature type="domain" description="DNA mimic protein DMP19 C-terminal" evidence="1">
    <location>
        <begin position="24"/>
        <end position="128"/>
    </location>
</feature>
<proteinExistence type="predicted"/>
<protein>
    <recommendedName>
        <fullName evidence="1">DNA mimic protein DMP19 C-terminal domain-containing protein</fullName>
    </recommendedName>
</protein>
<dbReference type="RefSeq" id="WP_105025061.1">
    <property type="nucleotide sequence ID" value="NZ_MSCI01000002.1"/>
</dbReference>
<gene>
    <name evidence="2" type="ORF">BTO10_14975</name>
</gene>
<keyword evidence="3" id="KW-1185">Reference proteome</keyword>
<evidence type="ECO:0000313" key="3">
    <source>
        <dbReference type="Proteomes" id="UP000238707"/>
    </source>
</evidence>
<dbReference type="Proteomes" id="UP000238707">
    <property type="component" value="Unassembled WGS sequence"/>
</dbReference>
<sequence length="138" mass="16163">MDYDEWALEVGIDATSKAHTTGWESLTEIEKMFCVVNDIEREVYNGGFDQFFYNSSGDFSSCSVEYLVKLGAIETARIVQKAISFFPNSKPESDQEKRWEQLRKIENIASSSWEELDNEFYDLEEDRHLKMWQIHLIS</sequence>
<accession>A0A2S7VEN8</accession>
<name>A0A2S7VEN8_9VIBR</name>
<reference evidence="2 3" key="1">
    <citation type="submission" date="2016-12" db="EMBL/GenBank/DDBJ databases">
        <title>Diversity of luminous bacteria.</title>
        <authorList>
            <person name="Yoshizawa S."/>
            <person name="Kogure K."/>
        </authorList>
    </citation>
    <scope>NUCLEOTIDE SEQUENCE [LARGE SCALE GENOMIC DNA]</scope>
    <source>
        <strain evidence="2 3">LC2-408</strain>
    </source>
</reference>
<evidence type="ECO:0000313" key="2">
    <source>
        <dbReference type="EMBL" id="PQJ60647.1"/>
    </source>
</evidence>
<comment type="caution">
    <text evidence="2">The sequence shown here is derived from an EMBL/GenBank/DDBJ whole genome shotgun (WGS) entry which is preliminary data.</text>
</comment>
<dbReference type="AlphaFoldDB" id="A0A2S7VEN8"/>
<evidence type="ECO:0000259" key="1">
    <source>
        <dbReference type="Pfam" id="PF14300"/>
    </source>
</evidence>
<organism evidence="2 3">
    <name type="scientific">Vibrio chagasii</name>
    <dbReference type="NCBI Taxonomy" id="170679"/>
    <lineage>
        <taxon>Bacteria</taxon>
        <taxon>Pseudomonadati</taxon>
        <taxon>Pseudomonadota</taxon>
        <taxon>Gammaproteobacteria</taxon>
        <taxon>Vibrionales</taxon>
        <taxon>Vibrionaceae</taxon>
        <taxon>Vibrio</taxon>
    </lineage>
</organism>
<dbReference type="Pfam" id="PF14300">
    <property type="entry name" value="DMP19"/>
    <property type="match status" value="1"/>
</dbReference>
<dbReference type="Gene3D" id="1.20.1420.60">
    <property type="match status" value="1"/>
</dbReference>
<dbReference type="InterPro" id="IPR025402">
    <property type="entry name" value="DMP19_C"/>
</dbReference>
<dbReference type="EMBL" id="MSCI01000002">
    <property type="protein sequence ID" value="PQJ60647.1"/>
    <property type="molecule type" value="Genomic_DNA"/>
</dbReference>